<name>A0A8S5STT5_9CAUD</name>
<protein>
    <submittedName>
        <fullName evidence="1">Uncharacterized protein</fullName>
    </submittedName>
</protein>
<sequence>MAKASGGTRLYSPSKSLAIYKNMDGGDIPKLSDDKSHMMMLYDDYKTNKKAGYDVSDESWNFVTKSGKFYSANEFDELPKIKKSDILFMEQYTSEGITAWYDKSVKDYKEKIQKATAYVVK</sequence>
<reference evidence="1" key="1">
    <citation type="journal article" date="2021" name="Proc. Natl. Acad. Sci. U.S.A.">
        <title>A Catalog of Tens of Thousands of Viruses from Human Metagenomes Reveals Hidden Associations with Chronic Diseases.</title>
        <authorList>
            <person name="Tisza M.J."/>
            <person name="Buck C.B."/>
        </authorList>
    </citation>
    <scope>NUCLEOTIDE SEQUENCE</scope>
    <source>
        <strain evidence="1">CtKwY15</strain>
    </source>
</reference>
<proteinExistence type="predicted"/>
<organism evidence="1">
    <name type="scientific">Siphoviridae sp. ctKwY15</name>
    <dbReference type="NCBI Taxonomy" id="2827843"/>
    <lineage>
        <taxon>Viruses</taxon>
        <taxon>Duplodnaviria</taxon>
        <taxon>Heunggongvirae</taxon>
        <taxon>Uroviricota</taxon>
        <taxon>Caudoviricetes</taxon>
    </lineage>
</organism>
<evidence type="ECO:0000313" key="1">
    <source>
        <dbReference type="EMBL" id="DAF54425.1"/>
    </source>
</evidence>
<dbReference type="EMBL" id="BK032679">
    <property type="protein sequence ID" value="DAF54425.1"/>
    <property type="molecule type" value="Genomic_DNA"/>
</dbReference>
<accession>A0A8S5STT5</accession>